<dbReference type="Pfam" id="PF04654">
    <property type="entry name" value="DUF599"/>
    <property type="match status" value="1"/>
</dbReference>
<keyword evidence="3" id="KW-1185">Reference proteome</keyword>
<accession>A0A1E3H1W7</accession>
<organism evidence="2 3">
    <name type="scientific">Methylobrevis pamukkalensis</name>
    <dbReference type="NCBI Taxonomy" id="1439726"/>
    <lineage>
        <taxon>Bacteria</taxon>
        <taxon>Pseudomonadati</taxon>
        <taxon>Pseudomonadota</taxon>
        <taxon>Alphaproteobacteria</taxon>
        <taxon>Hyphomicrobiales</taxon>
        <taxon>Pleomorphomonadaceae</taxon>
        <taxon>Methylobrevis</taxon>
    </lineage>
</organism>
<comment type="caution">
    <text evidence="2">The sequence shown here is derived from an EMBL/GenBank/DDBJ whole genome shotgun (WGS) entry which is preliminary data.</text>
</comment>
<sequence length="215" mass="24448">MLWFLAIWLFFTLVVESERFAQVSLSANMNRQREVWIRTAAARDLRMIDTQIIAGLQNGTAFFASTSLLAIGGCFALLNATDRVTEIFADLPLPLPFDRATWEVKIIGLTLIYAYAFFKFGWAYRLFNYCSILIGALPHRDRLGTEEMEAAIHRAARINVLAGQHFNRGLRAFFLSIGYLGWFLGGWALIVSSTLVLLVLLRRQFLSKASRTVRF</sequence>
<dbReference type="AlphaFoldDB" id="A0A1E3H1W7"/>
<dbReference type="RefSeq" id="WP_342586256.1">
    <property type="nucleotide sequence ID" value="NZ_MCRJ01000054.1"/>
</dbReference>
<evidence type="ECO:0008006" key="4">
    <source>
        <dbReference type="Google" id="ProtNLM"/>
    </source>
</evidence>
<name>A0A1E3H1W7_9HYPH</name>
<dbReference type="PANTHER" id="PTHR31881:SF6">
    <property type="entry name" value="OS09G0494600 PROTEIN"/>
    <property type="match status" value="1"/>
</dbReference>
<keyword evidence="1" id="KW-0812">Transmembrane</keyword>
<keyword evidence="1" id="KW-1133">Transmembrane helix</keyword>
<feature type="transmembrane region" description="Helical" evidence="1">
    <location>
        <begin position="179"/>
        <end position="201"/>
    </location>
</feature>
<gene>
    <name evidence="2" type="ORF">A6302_02362</name>
</gene>
<evidence type="ECO:0000313" key="3">
    <source>
        <dbReference type="Proteomes" id="UP000094622"/>
    </source>
</evidence>
<protein>
    <recommendedName>
        <fullName evidence="4">DUF599 domain-containing protein</fullName>
    </recommendedName>
</protein>
<evidence type="ECO:0000256" key="1">
    <source>
        <dbReference type="SAM" id="Phobius"/>
    </source>
</evidence>
<feature type="transmembrane region" description="Helical" evidence="1">
    <location>
        <begin position="61"/>
        <end position="80"/>
    </location>
</feature>
<dbReference type="EMBL" id="MCRJ01000054">
    <property type="protein sequence ID" value="ODN70328.1"/>
    <property type="molecule type" value="Genomic_DNA"/>
</dbReference>
<proteinExistence type="predicted"/>
<dbReference type="Proteomes" id="UP000094622">
    <property type="component" value="Unassembled WGS sequence"/>
</dbReference>
<evidence type="ECO:0000313" key="2">
    <source>
        <dbReference type="EMBL" id="ODN70328.1"/>
    </source>
</evidence>
<keyword evidence="1" id="KW-0472">Membrane</keyword>
<dbReference type="PANTHER" id="PTHR31881">
    <property type="match status" value="1"/>
</dbReference>
<reference evidence="2 3" key="1">
    <citation type="submission" date="2016-07" db="EMBL/GenBank/DDBJ databases">
        <title>Draft Genome Sequence of Methylobrevis pamukkalensis PK2.</title>
        <authorList>
            <person name="Vasilenko O.V."/>
            <person name="Doronina N.V."/>
            <person name="Shmareva M.N."/>
            <person name="Tarlachkov S.V."/>
            <person name="Mustakhimov I."/>
            <person name="Trotsenko Y.A."/>
        </authorList>
    </citation>
    <scope>NUCLEOTIDE SEQUENCE [LARGE SCALE GENOMIC DNA]</scope>
    <source>
        <strain evidence="2 3">PK2</strain>
    </source>
</reference>
<dbReference type="InterPro" id="IPR006747">
    <property type="entry name" value="DUF599"/>
</dbReference>
<feature type="transmembrane region" description="Helical" evidence="1">
    <location>
        <begin position="100"/>
        <end position="118"/>
    </location>
</feature>
<dbReference type="PATRIC" id="fig|1439726.3.peg.2484"/>